<evidence type="ECO:0000313" key="3">
    <source>
        <dbReference type="EMBL" id="KPI98010.1"/>
    </source>
</evidence>
<dbReference type="InterPro" id="IPR051033">
    <property type="entry name" value="SH3BGR"/>
</dbReference>
<dbReference type="EMBL" id="KQ459586">
    <property type="protein sequence ID" value="KPI98010.1"/>
    <property type="molecule type" value="Genomic_DNA"/>
</dbReference>
<feature type="compositionally biased region" description="Polar residues" evidence="2">
    <location>
        <begin position="51"/>
        <end position="66"/>
    </location>
</feature>
<dbReference type="AlphaFoldDB" id="A0A194Q3M1"/>
<feature type="region of interest" description="Disordered" evidence="2">
    <location>
        <begin position="107"/>
        <end position="281"/>
    </location>
</feature>
<feature type="compositionally biased region" description="Polar residues" evidence="2">
    <location>
        <begin position="272"/>
        <end position="281"/>
    </location>
</feature>
<proteinExistence type="inferred from homology"/>
<evidence type="ECO:0000256" key="1">
    <source>
        <dbReference type="ARBA" id="ARBA00007764"/>
    </source>
</evidence>
<evidence type="ECO:0000256" key="2">
    <source>
        <dbReference type="SAM" id="MobiDB-lite"/>
    </source>
</evidence>
<dbReference type="PANTHER" id="PTHR12232">
    <property type="entry name" value="SH3 DOMAIN-BINDING GLUTAMIC ACID-RICH-LIKE PROTEIN"/>
    <property type="match status" value="1"/>
</dbReference>
<feature type="compositionally biased region" description="Basic and acidic residues" evidence="2">
    <location>
        <begin position="128"/>
        <end position="235"/>
    </location>
</feature>
<accession>A0A194Q3M1</accession>
<sequence>MVVKVYISGISGNKEVKKRQQRVLMILDSKNIKYEIIDITEPGREDDKDFMQNNAKCNGGTVSDPNPRSPLPPQLFNDQEYCGDYDHFDLANEVDTLEQFLKLELPPEEPPQTEKENALNGDVNGGKVSKESKENSQERETVVSNETGEKEPSPVKETTPKADSPARDATPTKEEAVEEKAEQNDGDHNEAKAESPAKETTPEKEKSPQRQKSIDKEPTPVREDEEKAQNSHETEEAVNGAVRSREQSEEVEVDEEQTGKSEKKADDPSVALIQSEQAAAE</sequence>
<comment type="similarity">
    <text evidence="1">Belongs to the SH3BGR family.</text>
</comment>
<feature type="region of interest" description="Disordered" evidence="2">
    <location>
        <begin position="44"/>
        <end position="74"/>
    </location>
</feature>
<dbReference type="PANTHER" id="PTHR12232:SF15">
    <property type="entry name" value="SH3 DOMAIN-BINDING GLUTAMIC ACID-RICH PROTEIN HOMOLOG"/>
    <property type="match status" value="1"/>
</dbReference>
<dbReference type="Pfam" id="PF04908">
    <property type="entry name" value="SH3BGR"/>
    <property type="match status" value="1"/>
</dbReference>
<dbReference type="STRING" id="66420.A0A194Q3M1"/>
<evidence type="ECO:0000313" key="4">
    <source>
        <dbReference type="Proteomes" id="UP000053268"/>
    </source>
</evidence>
<dbReference type="Gene3D" id="3.40.30.10">
    <property type="entry name" value="Glutaredoxin"/>
    <property type="match status" value="1"/>
</dbReference>
<feature type="compositionally biased region" description="Basic and acidic residues" evidence="2">
    <location>
        <begin position="257"/>
        <end position="267"/>
    </location>
</feature>
<dbReference type="InterPro" id="IPR036249">
    <property type="entry name" value="Thioredoxin-like_sf"/>
</dbReference>
<organism evidence="3 4">
    <name type="scientific">Papilio xuthus</name>
    <name type="common">Asian swallowtail butterfly</name>
    <dbReference type="NCBI Taxonomy" id="66420"/>
    <lineage>
        <taxon>Eukaryota</taxon>
        <taxon>Metazoa</taxon>
        <taxon>Ecdysozoa</taxon>
        <taxon>Arthropoda</taxon>
        <taxon>Hexapoda</taxon>
        <taxon>Insecta</taxon>
        <taxon>Pterygota</taxon>
        <taxon>Neoptera</taxon>
        <taxon>Endopterygota</taxon>
        <taxon>Lepidoptera</taxon>
        <taxon>Glossata</taxon>
        <taxon>Ditrysia</taxon>
        <taxon>Papilionoidea</taxon>
        <taxon>Papilionidae</taxon>
        <taxon>Papilioninae</taxon>
        <taxon>Papilio</taxon>
    </lineage>
</organism>
<reference evidence="3 4" key="1">
    <citation type="journal article" date="2015" name="Nat. Commun.">
        <title>Outbred genome sequencing and CRISPR/Cas9 gene editing in butterflies.</title>
        <authorList>
            <person name="Li X."/>
            <person name="Fan D."/>
            <person name="Zhang W."/>
            <person name="Liu G."/>
            <person name="Zhang L."/>
            <person name="Zhao L."/>
            <person name="Fang X."/>
            <person name="Chen L."/>
            <person name="Dong Y."/>
            <person name="Chen Y."/>
            <person name="Ding Y."/>
            <person name="Zhao R."/>
            <person name="Feng M."/>
            <person name="Zhu Y."/>
            <person name="Feng Y."/>
            <person name="Jiang X."/>
            <person name="Zhu D."/>
            <person name="Xiang H."/>
            <person name="Feng X."/>
            <person name="Li S."/>
            <person name="Wang J."/>
            <person name="Zhang G."/>
            <person name="Kronforst M.R."/>
            <person name="Wang W."/>
        </authorList>
    </citation>
    <scope>NUCLEOTIDE SEQUENCE [LARGE SCALE GENOMIC DNA]</scope>
    <source>
        <strain evidence="3">Ya'a_city_454_Px</strain>
        <tissue evidence="3">Whole body</tissue>
    </source>
</reference>
<dbReference type="CDD" id="cd03030">
    <property type="entry name" value="GRX_SH3BGR"/>
    <property type="match status" value="1"/>
</dbReference>
<name>A0A194Q3M1_PAPXU</name>
<dbReference type="InterPro" id="IPR006993">
    <property type="entry name" value="Glut_rich_SH3-bd"/>
</dbReference>
<gene>
    <name evidence="3" type="ORF">RR46_11131</name>
</gene>
<dbReference type="GO" id="GO:0005737">
    <property type="term" value="C:cytoplasm"/>
    <property type="evidence" value="ECO:0007669"/>
    <property type="project" value="TreeGrafter"/>
</dbReference>
<dbReference type="Proteomes" id="UP000053268">
    <property type="component" value="Unassembled WGS sequence"/>
</dbReference>
<protein>
    <submittedName>
        <fullName evidence="3">SH3 domain-binding glutamic acid-rich protein-like</fullName>
    </submittedName>
</protein>
<keyword evidence="4" id="KW-1185">Reference proteome</keyword>
<dbReference type="SUPFAM" id="SSF52833">
    <property type="entry name" value="Thioredoxin-like"/>
    <property type="match status" value="1"/>
</dbReference>